<comment type="caution">
    <text evidence="13">The sequence shown here is derived from an EMBL/GenBank/DDBJ whole genome shotgun (WGS) entry which is preliminary data.</text>
</comment>
<evidence type="ECO:0000256" key="5">
    <source>
        <dbReference type="ARBA" id="ARBA00022525"/>
    </source>
</evidence>
<dbReference type="Gene3D" id="2.160.20.10">
    <property type="entry name" value="Single-stranded right-handed beta-helix, Pectin lyase-like"/>
    <property type="match status" value="1"/>
</dbReference>
<evidence type="ECO:0000256" key="11">
    <source>
        <dbReference type="RuleBase" id="RU000589"/>
    </source>
</evidence>
<proteinExistence type="inferred from homology"/>
<keyword evidence="5 11" id="KW-0964">Secreted</keyword>
<name>A0A9P7Q621_9HYPO</name>
<evidence type="ECO:0000256" key="2">
    <source>
        <dbReference type="ARBA" id="ARBA00005184"/>
    </source>
</evidence>
<dbReference type="EMBL" id="SRQM01000068">
    <property type="protein sequence ID" value="KAG6119881.1"/>
    <property type="molecule type" value="Genomic_DNA"/>
</dbReference>
<dbReference type="Pfam" id="PF01095">
    <property type="entry name" value="Pectinesterase"/>
    <property type="match status" value="1"/>
</dbReference>
<evidence type="ECO:0000256" key="3">
    <source>
        <dbReference type="ARBA" id="ARBA00008891"/>
    </source>
</evidence>
<comment type="similarity">
    <text evidence="3">Belongs to the pectinesterase family.</text>
</comment>
<feature type="active site" evidence="10">
    <location>
        <position position="180"/>
    </location>
</feature>
<evidence type="ECO:0000259" key="12">
    <source>
        <dbReference type="Pfam" id="PF01095"/>
    </source>
</evidence>
<comment type="function">
    <text evidence="11">Involved in maceration and soft-rotting of plant tissue.</text>
</comment>
<evidence type="ECO:0000256" key="1">
    <source>
        <dbReference type="ARBA" id="ARBA00004613"/>
    </source>
</evidence>
<keyword evidence="6 11" id="KW-0732">Signal</keyword>
<dbReference type="PROSITE" id="PS00503">
    <property type="entry name" value="PECTINESTERASE_2"/>
    <property type="match status" value="1"/>
</dbReference>
<dbReference type="InterPro" id="IPR012334">
    <property type="entry name" value="Pectin_lyas_fold"/>
</dbReference>
<dbReference type="InterPro" id="IPR033131">
    <property type="entry name" value="Pectinesterase_Asp_AS"/>
</dbReference>
<dbReference type="GO" id="GO:0042545">
    <property type="term" value="P:cell wall modification"/>
    <property type="evidence" value="ECO:0007669"/>
    <property type="project" value="UniProtKB-UniRule"/>
</dbReference>
<evidence type="ECO:0000256" key="4">
    <source>
        <dbReference type="ARBA" id="ARBA00013229"/>
    </source>
</evidence>
<dbReference type="GO" id="GO:0005576">
    <property type="term" value="C:extracellular region"/>
    <property type="evidence" value="ECO:0007669"/>
    <property type="project" value="UniProtKB-SubCell"/>
</dbReference>
<keyword evidence="14" id="KW-1185">Reference proteome</keyword>
<dbReference type="FunFam" id="2.160.20.10:FF:000014">
    <property type="entry name" value="Pectinesterase"/>
    <property type="match status" value="1"/>
</dbReference>
<reference evidence="13 14" key="1">
    <citation type="journal article" date="2020" name="bioRxiv">
        <title>Whole genome comparisons of ergot fungi reveals the divergence and evolution of species within the genus Claviceps are the result of varying mechanisms driving genome evolution and host range expansion.</title>
        <authorList>
            <person name="Wyka S.A."/>
            <person name="Mondo S.J."/>
            <person name="Liu M."/>
            <person name="Dettman J."/>
            <person name="Nalam V."/>
            <person name="Broders K.D."/>
        </authorList>
    </citation>
    <scope>NUCLEOTIDE SEQUENCE [LARGE SCALE GENOMIC DNA]</scope>
    <source>
        <strain evidence="13 14">LM576</strain>
    </source>
</reference>
<dbReference type="InterPro" id="IPR000070">
    <property type="entry name" value="Pectinesterase_cat"/>
</dbReference>
<protein>
    <recommendedName>
        <fullName evidence="4 11">Pectinesterase</fullName>
        <ecNumber evidence="4 11">3.1.1.11</ecNumber>
    </recommendedName>
</protein>
<organism evidence="13 14">
    <name type="scientific">Claviceps humidiphila</name>
    <dbReference type="NCBI Taxonomy" id="1294629"/>
    <lineage>
        <taxon>Eukaryota</taxon>
        <taxon>Fungi</taxon>
        <taxon>Dikarya</taxon>
        <taxon>Ascomycota</taxon>
        <taxon>Pezizomycotina</taxon>
        <taxon>Sordariomycetes</taxon>
        <taxon>Hypocreomycetidae</taxon>
        <taxon>Hypocreales</taxon>
        <taxon>Clavicipitaceae</taxon>
        <taxon>Claviceps</taxon>
    </lineage>
</organism>
<comment type="subcellular location">
    <subcellularLocation>
        <location evidence="1 11">Secreted</location>
    </subcellularLocation>
</comment>
<keyword evidence="11" id="KW-0961">Cell wall biogenesis/degradation</keyword>
<evidence type="ECO:0000256" key="10">
    <source>
        <dbReference type="PROSITE-ProRule" id="PRU10040"/>
    </source>
</evidence>
<dbReference type="GO" id="GO:0045490">
    <property type="term" value="P:pectin catabolic process"/>
    <property type="evidence" value="ECO:0007669"/>
    <property type="project" value="UniProtKB-UniRule"/>
</dbReference>
<evidence type="ECO:0000313" key="14">
    <source>
        <dbReference type="Proteomes" id="UP000732380"/>
    </source>
</evidence>
<feature type="signal peptide" evidence="11">
    <location>
        <begin position="1"/>
        <end position="17"/>
    </location>
</feature>
<accession>A0A9P7Q621</accession>
<evidence type="ECO:0000256" key="9">
    <source>
        <dbReference type="ARBA" id="ARBA00047928"/>
    </source>
</evidence>
<dbReference type="PANTHER" id="PTHR31321:SF127">
    <property type="entry name" value="PECTINESTERASE"/>
    <property type="match status" value="1"/>
</dbReference>
<evidence type="ECO:0000256" key="8">
    <source>
        <dbReference type="ARBA" id="ARBA00023085"/>
    </source>
</evidence>
<feature type="domain" description="Pectinesterase catalytic" evidence="12">
    <location>
        <begin position="31"/>
        <end position="299"/>
    </location>
</feature>
<feature type="chain" id="PRO_5040535034" description="Pectinesterase" evidence="11">
    <location>
        <begin position="18"/>
        <end position="336"/>
    </location>
</feature>
<evidence type="ECO:0000313" key="13">
    <source>
        <dbReference type="EMBL" id="KAG6119881.1"/>
    </source>
</evidence>
<dbReference type="SUPFAM" id="SSF51126">
    <property type="entry name" value="Pectin lyase-like"/>
    <property type="match status" value="1"/>
</dbReference>
<comment type="catalytic activity">
    <reaction evidence="9 11">
        <text>[(1-&gt;4)-alpha-D-galacturonosyl methyl ester](n) + n H2O = [(1-&gt;4)-alpha-D-galacturonosyl](n) + n methanol + n H(+)</text>
        <dbReference type="Rhea" id="RHEA:22380"/>
        <dbReference type="Rhea" id="RHEA-COMP:14570"/>
        <dbReference type="Rhea" id="RHEA-COMP:14573"/>
        <dbReference type="ChEBI" id="CHEBI:15377"/>
        <dbReference type="ChEBI" id="CHEBI:15378"/>
        <dbReference type="ChEBI" id="CHEBI:17790"/>
        <dbReference type="ChEBI" id="CHEBI:140522"/>
        <dbReference type="ChEBI" id="CHEBI:140523"/>
        <dbReference type="EC" id="3.1.1.11"/>
    </reaction>
</comment>
<comment type="pathway">
    <text evidence="2 11">Glycan metabolism; pectin degradation; 2-dehydro-3-deoxy-D-gluconate from pectin: step 1/5.</text>
</comment>
<dbReference type="Proteomes" id="UP000732380">
    <property type="component" value="Unassembled WGS sequence"/>
</dbReference>
<evidence type="ECO:0000256" key="7">
    <source>
        <dbReference type="ARBA" id="ARBA00022801"/>
    </source>
</evidence>
<dbReference type="EC" id="3.1.1.11" evidence="4 11"/>
<gene>
    <name evidence="13" type="ORF">E4U13_007154</name>
</gene>
<dbReference type="InterPro" id="IPR011050">
    <property type="entry name" value="Pectin_lyase_fold/virulence"/>
</dbReference>
<keyword evidence="7 11" id="KW-0378">Hydrolase</keyword>
<evidence type="ECO:0000256" key="6">
    <source>
        <dbReference type="ARBA" id="ARBA00022729"/>
    </source>
</evidence>
<dbReference type="PANTHER" id="PTHR31321">
    <property type="entry name" value="ACYL-COA THIOESTER HYDROLASE YBHC-RELATED"/>
    <property type="match status" value="1"/>
</dbReference>
<keyword evidence="8 11" id="KW-0063">Aspartyl esterase</keyword>
<dbReference type="GO" id="GO:0030599">
    <property type="term" value="F:pectinesterase activity"/>
    <property type="evidence" value="ECO:0007669"/>
    <property type="project" value="UniProtKB-UniRule"/>
</dbReference>
<dbReference type="AlphaFoldDB" id="A0A9P7Q621"/>
<sequence>MLSFFTVVLTLVTAVLAKSRISPPQGALIVGRGYHTTIQGAVDALNSTQTHAEQIIFIYPGIYHEQVTIDSIKSPLTIYGYSNNTHSYAANQVTIVAGHSQKDRPHNESTATLRAKTANFKLYNVNVVNNFGEGSQALALSAYQTNQGFYACSFKGFQDTVLAQKGSQLYTSCYIEGATDFIFGQGANAWFERCTIGVLSTSVGYITASGRNSEDSPSYYVFNRAIIGAAIGQKVQAGLYYLGRPWRSHARVAFQYSFMSNVINSAGWSVWNSPRDDRIEHASFGELGNSGPGATGKRASFSKKLEHELHMSDILGRNYTSEYYYDSSYVRPSNAA</sequence>